<keyword evidence="4 9" id="KW-0812">Transmembrane</keyword>
<dbReference type="AlphaFoldDB" id="A0A369KQB4"/>
<reference evidence="11" key="1">
    <citation type="submission" date="2018-04" db="EMBL/GenBank/DDBJ databases">
        <title>Draft genome sequence of the Candidatus Spirobacillus cienkowskii, a pathogen of freshwater Daphnia species, reconstructed from hemolymph metagenomic reads.</title>
        <authorList>
            <person name="Bresciani L."/>
            <person name="Lemos L.N."/>
            <person name="Wale N."/>
            <person name="Lin J.Y."/>
            <person name="Fernandes G.R."/>
            <person name="Duffy M.A."/>
            <person name="Rodrigues J.M."/>
        </authorList>
    </citation>
    <scope>NUCLEOTIDE SEQUENCE [LARGE SCALE GENOMIC DNA]</scope>
    <source>
        <strain evidence="11">Binning01</strain>
    </source>
</reference>
<dbReference type="Gene3D" id="1.20.5.3310">
    <property type="match status" value="1"/>
</dbReference>
<keyword evidence="5 9" id="KW-0653">Protein transport</keyword>
<keyword evidence="2 9" id="KW-0813">Transport</keyword>
<evidence type="ECO:0000256" key="3">
    <source>
        <dbReference type="ARBA" id="ARBA00022475"/>
    </source>
</evidence>
<keyword evidence="3 9" id="KW-1003">Cell membrane</keyword>
<comment type="caution">
    <text evidence="11">The sequence shown here is derived from an EMBL/GenBank/DDBJ whole genome shotgun (WGS) entry which is preliminary data.</text>
</comment>
<dbReference type="PANTHER" id="PTHR42982:SF1">
    <property type="entry name" value="SEC-INDEPENDENT PROTEIN TRANSLOCASE PROTEIN TATA"/>
    <property type="match status" value="1"/>
</dbReference>
<keyword evidence="7 9" id="KW-0811">Translocation</keyword>
<dbReference type="HAMAP" id="MF_00236">
    <property type="entry name" value="TatA_E"/>
    <property type="match status" value="1"/>
</dbReference>
<dbReference type="InterPro" id="IPR003369">
    <property type="entry name" value="TatA/B/E"/>
</dbReference>
<comment type="similarity">
    <text evidence="9">Belongs to the TatA/E family.</text>
</comment>
<evidence type="ECO:0000256" key="2">
    <source>
        <dbReference type="ARBA" id="ARBA00022448"/>
    </source>
</evidence>
<dbReference type="Proteomes" id="UP000253934">
    <property type="component" value="Unassembled WGS sequence"/>
</dbReference>
<keyword evidence="12" id="KW-1185">Reference proteome</keyword>
<dbReference type="InterPro" id="IPR006312">
    <property type="entry name" value="TatA/E"/>
</dbReference>
<dbReference type="GO" id="GO:0033281">
    <property type="term" value="C:TAT protein transport complex"/>
    <property type="evidence" value="ECO:0007669"/>
    <property type="project" value="UniProtKB-UniRule"/>
</dbReference>
<dbReference type="PANTHER" id="PTHR42982">
    <property type="entry name" value="SEC-INDEPENDENT PROTEIN TRANSLOCASE PROTEIN TATA"/>
    <property type="match status" value="1"/>
</dbReference>
<sequence>MHTFSFGELALIFGIVIILFGGSRLASVGKSLGEGISNFKKGLHGGSSNDDKQLDASSAPLNKTQVVDVDHKTPPKA</sequence>
<gene>
    <name evidence="9" type="primary">tatA</name>
    <name evidence="11" type="ORF">DCC88_07365</name>
</gene>
<evidence type="ECO:0000256" key="10">
    <source>
        <dbReference type="SAM" id="MobiDB-lite"/>
    </source>
</evidence>
<feature type="compositionally biased region" description="Basic and acidic residues" evidence="10">
    <location>
        <begin position="68"/>
        <end position="77"/>
    </location>
</feature>
<dbReference type="RefSeq" id="WP_338635344.1">
    <property type="nucleotide sequence ID" value="NZ_CP146516.1"/>
</dbReference>
<evidence type="ECO:0000256" key="7">
    <source>
        <dbReference type="ARBA" id="ARBA00023010"/>
    </source>
</evidence>
<evidence type="ECO:0000313" key="12">
    <source>
        <dbReference type="Proteomes" id="UP000253934"/>
    </source>
</evidence>
<protein>
    <recommendedName>
        <fullName evidence="9">Sec-independent protein translocase protein TatA</fullName>
    </recommendedName>
</protein>
<proteinExistence type="inferred from homology"/>
<comment type="subunit">
    <text evidence="9">Forms a complex with TatC.</text>
</comment>
<evidence type="ECO:0000256" key="9">
    <source>
        <dbReference type="HAMAP-Rule" id="MF_00236"/>
    </source>
</evidence>
<dbReference type="GO" id="GO:0008320">
    <property type="term" value="F:protein transmembrane transporter activity"/>
    <property type="evidence" value="ECO:0007669"/>
    <property type="project" value="UniProtKB-UniRule"/>
</dbReference>
<feature type="region of interest" description="Disordered" evidence="10">
    <location>
        <begin position="43"/>
        <end position="77"/>
    </location>
</feature>
<evidence type="ECO:0000256" key="1">
    <source>
        <dbReference type="ARBA" id="ARBA00004162"/>
    </source>
</evidence>
<keyword evidence="8 9" id="KW-0472">Membrane</keyword>
<evidence type="ECO:0000256" key="6">
    <source>
        <dbReference type="ARBA" id="ARBA00022989"/>
    </source>
</evidence>
<keyword evidence="6 9" id="KW-1133">Transmembrane helix</keyword>
<evidence type="ECO:0000256" key="4">
    <source>
        <dbReference type="ARBA" id="ARBA00022692"/>
    </source>
</evidence>
<organism evidence="11 12">
    <name type="scientific">Spirobacillus cienkowskii</name>
    <dbReference type="NCBI Taxonomy" id="495820"/>
    <lineage>
        <taxon>Bacteria</taxon>
        <taxon>Pseudomonadati</taxon>
        <taxon>Bdellovibrionota</taxon>
        <taxon>Oligoflexia</taxon>
        <taxon>Silvanigrellales</taxon>
        <taxon>Spirobacillus</taxon>
    </lineage>
</organism>
<evidence type="ECO:0000313" key="11">
    <source>
        <dbReference type="EMBL" id="RDB36018.1"/>
    </source>
</evidence>
<dbReference type="EMBL" id="QOVW01000069">
    <property type="protein sequence ID" value="RDB36018.1"/>
    <property type="molecule type" value="Genomic_DNA"/>
</dbReference>
<dbReference type="Pfam" id="PF02416">
    <property type="entry name" value="TatA_B_E"/>
    <property type="match status" value="1"/>
</dbReference>
<comment type="function">
    <text evidence="9">Part of the twin-arginine translocation (Tat) system that transports large folded proteins containing a characteristic twin-arginine motif in their signal peptide across membranes. TatA could form the protein-conducting channel of the Tat system.</text>
</comment>
<accession>A0A369KQB4</accession>
<comment type="subcellular location">
    <subcellularLocation>
        <location evidence="1 9">Cell membrane</location>
        <topology evidence="1 9">Single-pass membrane protein</topology>
    </subcellularLocation>
</comment>
<dbReference type="GO" id="GO:0043953">
    <property type="term" value="P:protein transport by the Tat complex"/>
    <property type="evidence" value="ECO:0007669"/>
    <property type="project" value="UniProtKB-UniRule"/>
</dbReference>
<evidence type="ECO:0000256" key="5">
    <source>
        <dbReference type="ARBA" id="ARBA00022927"/>
    </source>
</evidence>
<name>A0A369KQB4_9BACT</name>
<evidence type="ECO:0000256" key="8">
    <source>
        <dbReference type="ARBA" id="ARBA00023136"/>
    </source>
</evidence>
<feature type="compositionally biased region" description="Polar residues" evidence="10">
    <location>
        <begin position="55"/>
        <end position="65"/>
    </location>
</feature>